<accession>A0A5M3XDJ4</accession>
<dbReference type="GO" id="GO:0008300">
    <property type="term" value="P:isoprenoid catabolic process"/>
    <property type="evidence" value="ECO:0007669"/>
    <property type="project" value="TreeGrafter"/>
</dbReference>
<dbReference type="CDD" id="cd06558">
    <property type="entry name" value="crotonase-like"/>
    <property type="match status" value="1"/>
</dbReference>
<organism evidence="2 3">
    <name type="scientific">Acrocarpospora pleiomorpha</name>
    <dbReference type="NCBI Taxonomy" id="90975"/>
    <lineage>
        <taxon>Bacteria</taxon>
        <taxon>Bacillati</taxon>
        <taxon>Actinomycetota</taxon>
        <taxon>Actinomycetes</taxon>
        <taxon>Streptosporangiales</taxon>
        <taxon>Streptosporangiaceae</taxon>
        <taxon>Acrocarpospora</taxon>
    </lineage>
</organism>
<proteinExistence type="inferred from homology"/>
<sequence>MTIDLRREGRVTWVTLRRPPRNLLDADLTARLYRTLVELDDDADTGAIVITGEGEYFCGGADGPRLRETGTAKAFAAAAVDLFGRFPRSRTPILAAVNGDALAGGFGLVCAADIVIAVEGSRLGTIEATLGTWPMIAQVAAARRVPEKAAITNALTGQPFTAARALDLGIVDEVVPTDRLHERVTHYAHLSMAGGAAALVGRPLFYRGKGQTIDDALRESAEAFIGMFER</sequence>
<dbReference type="Gene3D" id="3.90.226.10">
    <property type="entry name" value="2-enoyl-CoA Hydratase, Chain A, domain 1"/>
    <property type="match status" value="1"/>
</dbReference>
<evidence type="ECO:0000313" key="2">
    <source>
        <dbReference type="EMBL" id="GES19130.1"/>
    </source>
</evidence>
<name>A0A5M3XDJ4_9ACTN</name>
<dbReference type="OrthoDB" id="8452484at2"/>
<evidence type="ECO:0000256" key="1">
    <source>
        <dbReference type="ARBA" id="ARBA00005254"/>
    </source>
</evidence>
<dbReference type="InterPro" id="IPR029045">
    <property type="entry name" value="ClpP/crotonase-like_dom_sf"/>
</dbReference>
<gene>
    <name evidence="2" type="primary">echA8</name>
    <name evidence="2" type="ORF">Aple_020260</name>
</gene>
<dbReference type="InterPro" id="IPR001753">
    <property type="entry name" value="Enoyl-CoA_hydra/iso"/>
</dbReference>
<dbReference type="EMBL" id="BLAF01000010">
    <property type="protein sequence ID" value="GES19130.1"/>
    <property type="molecule type" value="Genomic_DNA"/>
</dbReference>
<reference evidence="2 3" key="1">
    <citation type="submission" date="2019-10" db="EMBL/GenBank/DDBJ databases">
        <title>Whole genome shotgun sequence of Acrocarpospora pleiomorpha NBRC 16267.</title>
        <authorList>
            <person name="Ichikawa N."/>
            <person name="Kimura A."/>
            <person name="Kitahashi Y."/>
            <person name="Komaki H."/>
            <person name="Oguchi A."/>
        </authorList>
    </citation>
    <scope>NUCLEOTIDE SEQUENCE [LARGE SCALE GENOMIC DNA]</scope>
    <source>
        <strain evidence="2 3">NBRC 16267</strain>
    </source>
</reference>
<dbReference type="RefSeq" id="WP_155344238.1">
    <property type="nucleotide sequence ID" value="NZ_BAAAHM010000018.1"/>
</dbReference>
<dbReference type="InterPro" id="IPR051683">
    <property type="entry name" value="Enoyl-CoA_Hydratase/Isomerase"/>
</dbReference>
<dbReference type="Proteomes" id="UP000377595">
    <property type="component" value="Unassembled WGS sequence"/>
</dbReference>
<evidence type="ECO:0000313" key="3">
    <source>
        <dbReference type="Proteomes" id="UP000377595"/>
    </source>
</evidence>
<dbReference type="SUPFAM" id="SSF52096">
    <property type="entry name" value="ClpP/crotonase"/>
    <property type="match status" value="1"/>
</dbReference>
<dbReference type="PANTHER" id="PTHR42964:SF1">
    <property type="entry name" value="POLYKETIDE BIOSYNTHESIS ENOYL-COA HYDRATASE PKSH-RELATED"/>
    <property type="match status" value="1"/>
</dbReference>
<dbReference type="PANTHER" id="PTHR42964">
    <property type="entry name" value="ENOYL-COA HYDRATASE"/>
    <property type="match status" value="1"/>
</dbReference>
<comment type="similarity">
    <text evidence="1">Belongs to the enoyl-CoA hydratase/isomerase family.</text>
</comment>
<dbReference type="AlphaFoldDB" id="A0A5M3XDJ4"/>
<comment type="caution">
    <text evidence="2">The sequence shown here is derived from an EMBL/GenBank/DDBJ whole genome shotgun (WGS) entry which is preliminary data.</text>
</comment>
<dbReference type="GO" id="GO:0003824">
    <property type="term" value="F:catalytic activity"/>
    <property type="evidence" value="ECO:0007669"/>
    <property type="project" value="UniProtKB-ARBA"/>
</dbReference>
<dbReference type="Pfam" id="PF00378">
    <property type="entry name" value="ECH_1"/>
    <property type="match status" value="1"/>
</dbReference>
<keyword evidence="3" id="KW-1185">Reference proteome</keyword>
<protein>
    <submittedName>
        <fullName evidence="2">Putative enoyl-CoA hydratase echA8</fullName>
    </submittedName>
</protein>